<evidence type="ECO:0000256" key="2">
    <source>
        <dbReference type="ARBA" id="ARBA00022485"/>
    </source>
</evidence>
<feature type="binding site" evidence="9">
    <location>
        <position position="69"/>
    </location>
    <ligand>
        <name>[4Fe-4S] cluster</name>
        <dbReference type="ChEBI" id="CHEBI:49883"/>
        <label>1</label>
    </ligand>
</feature>
<evidence type="ECO:0000259" key="11">
    <source>
        <dbReference type="PROSITE" id="PS51449"/>
    </source>
</evidence>
<dbReference type="NCBIfam" id="TIGR00089">
    <property type="entry name" value="MiaB/RimO family radical SAM methylthiotransferase"/>
    <property type="match status" value="1"/>
</dbReference>
<dbReference type="Gene3D" id="2.40.50.140">
    <property type="entry name" value="Nucleic acid-binding proteins"/>
    <property type="match status" value="1"/>
</dbReference>
<accession>A0ABW2MP44</accession>
<keyword evidence="2 9" id="KW-0004">4Fe-4S</keyword>
<reference evidence="14" key="1">
    <citation type="journal article" date="2019" name="Int. J. Syst. Evol. Microbiol.">
        <title>The Global Catalogue of Microorganisms (GCM) 10K type strain sequencing project: providing services to taxonomists for standard genome sequencing and annotation.</title>
        <authorList>
            <consortium name="The Broad Institute Genomics Platform"/>
            <consortium name="The Broad Institute Genome Sequencing Center for Infectious Disease"/>
            <person name="Wu L."/>
            <person name="Ma J."/>
        </authorList>
    </citation>
    <scope>NUCLEOTIDE SEQUENCE [LARGE SCALE GENOMIC DNA]</scope>
    <source>
        <strain evidence="14">CGMCC 1.16306</strain>
    </source>
</reference>
<evidence type="ECO:0000259" key="10">
    <source>
        <dbReference type="PROSITE" id="PS50926"/>
    </source>
</evidence>
<evidence type="ECO:0000256" key="8">
    <source>
        <dbReference type="ARBA" id="ARBA00033765"/>
    </source>
</evidence>
<dbReference type="SFLD" id="SFLDS00029">
    <property type="entry name" value="Radical_SAM"/>
    <property type="match status" value="1"/>
</dbReference>
<comment type="similarity">
    <text evidence="9">Belongs to the methylthiotransferase family. MiaB subfamily.</text>
</comment>
<comment type="catalytic activity">
    <reaction evidence="9">
        <text>N(6)-dimethylallyladenosine(37) in tRNA + (sulfur carrier)-SH + AH2 + 2 S-adenosyl-L-methionine = 2-methylsulfanyl-N(6)-dimethylallyladenosine(37) in tRNA + (sulfur carrier)-H + 5'-deoxyadenosine + L-methionine + A + S-adenosyl-L-homocysteine + 2 H(+)</text>
        <dbReference type="Rhea" id="RHEA:37067"/>
        <dbReference type="Rhea" id="RHEA-COMP:10375"/>
        <dbReference type="Rhea" id="RHEA-COMP:10376"/>
        <dbReference type="Rhea" id="RHEA-COMP:14737"/>
        <dbReference type="Rhea" id="RHEA-COMP:14739"/>
        <dbReference type="ChEBI" id="CHEBI:13193"/>
        <dbReference type="ChEBI" id="CHEBI:15378"/>
        <dbReference type="ChEBI" id="CHEBI:17319"/>
        <dbReference type="ChEBI" id="CHEBI:17499"/>
        <dbReference type="ChEBI" id="CHEBI:29917"/>
        <dbReference type="ChEBI" id="CHEBI:57844"/>
        <dbReference type="ChEBI" id="CHEBI:57856"/>
        <dbReference type="ChEBI" id="CHEBI:59789"/>
        <dbReference type="ChEBI" id="CHEBI:64428"/>
        <dbReference type="ChEBI" id="CHEBI:74415"/>
        <dbReference type="ChEBI" id="CHEBI:74417"/>
        <dbReference type="EC" id="2.8.4.3"/>
    </reaction>
</comment>
<evidence type="ECO:0000256" key="4">
    <source>
        <dbReference type="ARBA" id="ARBA00022691"/>
    </source>
</evidence>
<comment type="caution">
    <text evidence="13">The sequence shown here is derived from an EMBL/GenBank/DDBJ whole genome shotgun (WGS) entry which is preliminary data.</text>
</comment>
<dbReference type="Gene3D" id="3.80.30.20">
    <property type="entry name" value="tm_1862 like domain"/>
    <property type="match status" value="1"/>
</dbReference>
<dbReference type="InterPro" id="IPR005839">
    <property type="entry name" value="Methylthiotransferase"/>
</dbReference>
<dbReference type="RefSeq" id="WP_380216516.1">
    <property type="nucleotide sequence ID" value="NZ_JBHTBN010000001.1"/>
</dbReference>
<dbReference type="PANTHER" id="PTHR43020:SF2">
    <property type="entry name" value="MITOCHONDRIAL TRNA METHYLTHIOTRANSFERASE CDK5RAP1"/>
    <property type="match status" value="1"/>
</dbReference>
<keyword evidence="9" id="KW-0963">Cytoplasm</keyword>
<feature type="domain" description="MTTase N-terminal" evidence="11">
    <location>
        <begin position="24"/>
        <end position="141"/>
    </location>
</feature>
<keyword evidence="6 9" id="KW-0408">Iron</keyword>
<dbReference type="SFLD" id="SFLDF00273">
    <property type="entry name" value="(dimethylallyl)adenosine_tRNA"/>
    <property type="match status" value="1"/>
</dbReference>
<dbReference type="SFLD" id="SFLDG01061">
    <property type="entry name" value="methylthiotransferase"/>
    <property type="match status" value="1"/>
</dbReference>
<feature type="domain" description="TRAM" evidence="10">
    <location>
        <begin position="414"/>
        <end position="476"/>
    </location>
</feature>
<comment type="subunit">
    <text evidence="9">Monomer.</text>
</comment>
<dbReference type="InterPro" id="IPR058240">
    <property type="entry name" value="rSAM_sf"/>
</dbReference>
<dbReference type="InterPro" id="IPR023404">
    <property type="entry name" value="rSAM_horseshoe"/>
</dbReference>
<dbReference type="InterPro" id="IPR020612">
    <property type="entry name" value="Methylthiotransferase_CS"/>
</dbReference>
<dbReference type="HAMAP" id="MF_01864">
    <property type="entry name" value="tRNA_metthiotr_MiaB"/>
    <property type="match status" value="1"/>
</dbReference>
<protein>
    <recommendedName>
        <fullName evidence="8 9">tRNA-2-methylthio-N(6)-dimethylallyladenosine synthase</fullName>
        <ecNumber evidence="8 9">2.8.4.3</ecNumber>
    </recommendedName>
    <alternativeName>
        <fullName evidence="9">(Dimethylallyl)adenosine tRNA methylthiotransferase MiaB</fullName>
    </alternativeName>
    <alternativeName>
        <fullName evidence="9">tRNA-i(6)A37 methylthiotransferase</fullName>
    </alternativeName>
</protein>
<sequence>MEKTIDENIQGTTLELDSKKQNTKKLYMESYGCAMNFSDSEIVASILTKQGYNTTNKLEDADLVLVNTCSIRDKAEQTVRKRLEKYNAVKRDLNPNMKVGVLGCMAERLKSKFLEEEKIVDMVVGPDAYKDLPNLLKEVEAGRDAVNVVLSKDETYGDISPVRLDSNGVTALVSITRGCDNMCTFCVVPFTRGRERSRDPQSILKEIQDLAEKGYKEITLLGQNVDSYLWYGGGLKKDFKSATEMEKATATDFAQLLELVAKAQPKMRIRFSTSNPQDMHEEVLHMVAKYDNICNHIHLPVQSGSSRILKEMNRLHTREEYITLIDKIRTIIPECSISQDMIVGFPTETEEDHQDTLSLMEYVKYNFGYMYKYSERPGTMAARKLEDDVPEATKSRRLAEIVAAQRAHGAERTKAFVGKTVEVLVERESKKNENEWSGRTEQNIVAVFPKGNHKIGDFVNVKIKDSTSATLIGEAL</sequence>
<evidence type="ECO:0000256" key="3">
    <source>
        <dbReference type="ARBA" id="ARBA00022679"/>
    </source>
</evidence>
<name>A0ABW2MP44_9FLAO</name>
<dbReference type="InterPro" id="IPR006638">
    <property type="entry name" value="Elp3/MiaA/NifB-like_rSAM"/>
</dbReference>
<dbReference type="InterPro" id="IPR002792">
    <property type="entry name" value="TRAM_dom"/>
</dbReference>
<evidence type="ECO:0000256" key="6">
    <source>
        <dbReference type="ARBA" id="ARBA00023004"/>
    </source>
</evidence>
<dbReference type="Pfam" id="PF04055">
    <property type="entry name" value="Radical_SAM"/>
    <property type="match status" value="1"/>
</dbReference>
<comment type="function">
    <text evidence="1 9">Catalyzes the methylthiolation of N6-(dimethylallyl)adenosine (i(6)A), leading to the formation of 2-methylthio-N6-(dimethylallyl)adenosine (ms(2)i(6)A) at position 37 in tRNAs that read codons beginning with uridine.</text>
</comment>
<dbReference type="PANTHER" id="PTHR43020">
    <property type="entry name" value="CDK5 REGULATORY SUBUNIT-ASSOCIATED PROTEIN 1"/>
    <property type="match status" value="1"/>
</dbReference>
<dbReference type="InterPro" id="IPR013848">
    <property type="entry name" value="Methylthiotransferase_N"/>
</dbReference>
<dbReference type="NCBIfam" id="TIGR01574">
    <property type="entry name" value="miaB-methiolase"/>
    <property type="match status" value="1"/>
</dbReference>
<dbReference type="SFLD" id="SFLDF00413">
    <property type="entry name" value="CDK5RAP1"/>
    <property type="match status" value="1"/>
</dbReference>
<dbReference type="SFLD" id="SFLDG01082">
    <property type="entry name" value="B12-binding_domain_containing"/>
    <property type="match status" value="1"/>
</dbReference>
<dbReference type="CDD" id="cd01335">
    <property type="entry name" value="Radical_SAM"/>
    <property type="match status" value="1"/>
</dbReference>
<keyword evidence="9" id="KW-0819">tRNA processing</keyword>
<feature type="binding site" evidence="9">
    <location>
        <position position="33"/>
    </location>
    <ligand>
        <name>[4Fe-4S] cluster</name>
        <dbReference type="ChEBI" id="CHEBI:49883"/>
        <label>1</label>
    </ligand>
</feature>
<keyword evidence="5 9" id="KW-0479">Metal-binding</keyword>
<dbReference type="SMART" id="SM00729">
    <property type="entry name" value="Elp3"/>
    <property type="match status" value="1"/>
</dbReference>
<dbReference type="Gene3D" id="3.40.50.12160">
    <property type="entry name" value="Methylthiotransferase, N-terminal domain"/>
    <property type="match status" value="1"/>
</dbReference>
<keyword evidence="3 9" id="KW-0808">Transferase</keyword>
<dbReference type="EC" id="2.8.4.3" evidence="8 9"/>
<dbReference type="InterPro" id="IPR007197">
    <property type="entry name" value="rSAM"/>
</dbReference>
<comment type="subcellular location">
    <subcellularLocation>
        <location evidence="9">Cytoplasm</location>
    </subcellularLocation>
</comment>
<dbReference type="InterPro" id="IPR012340">
    <property type="entry name" value="NA-bd_OB-fold"/>
</dbReference>
<feature type="binding site" evidence="9">
    <location>
        <position position="179"/>
    </location>
    <ligand>
        <name>[4Fe-4S] cluster</name>
        <dbReference type="ChEBI" id="CHEBI:49883"/>
        <label>2</label>
        <note>4Fe-4S-S-AdoMet</note>
    </ligand>
</feature>
<dbReference type="PROSITE" id="PS01278">
    <property type="entry name" value="MTTASE_RADICAL"/>
    <property type="match status" value="1"/>
</dbReference>
<dbReference type="PROSITE" id="PS50926">
    <property type="entry name" value="TRAM"/>
    <property type="match status" value="1"/>
</dbReference>
<dbReference type="InterPro" id="IPR006463">
    <property type="entry name" value="MiaB_methiolase"/>
</dbReference>
<feature type="binding site" evidence="9">
    <location>
        <position position="186"/>
    </location>
    <ligand>
        <name>[4Fe-4S] cluster</name>
        <dbReference type="ChEBI" id="CHEBI:49883"/>
        <label>2</label>
        <note>4Fe-4S-S-AdoMet</note>
    </ligand>
</feature>
<keyword evidence="14" id="KW-1185">Reference proteome</keyword>
<keyword evidence="4 9" id="KW-0949">S-adenosyl-L-methionine</keyword>
<feature type="binding site" evidence="9">
    <location>
        <position position="183"/>
    </location>
    <ligand>
        <name>[4Fe-4S] cluster</name>
        <dbReference type="ChEBI" id="CHEBI:49883"/>
        <label>2</label>
        <note>4Fe-4S-S-AdoMet</note>
    </ligand>
</feature>
<dbReference type="PROSITE" id="PS51918">
    <property type="entry name" value="RADICAL_SAM"/>
    <property type="match status" value="1"/>
</dbReference>
<dbReference type="PROSITE" id="PS51449">
    <property type="entry name" value="MTTASE_N"/>
    <property type="match status" value="1"/>
</dbReference>
<evidence type="ECO:0000313" key="13">
    <source>
        <dbReference type="EMBL" id="MFC7356669.1"/>
    </source>
</evidence>
<evidence type="ECO:0000256" key="7">
    <source>
        <dbReference type="ARBA" id="ARBA00023014"/>
    </source>
</evidence>
<feature type="domain" description="Radical SAM core" evidence="12">
    <location>
        <begin position="165"/>
        <end position="411"/>
    </location>
</feature>
<evidence type="ECO:0000256" key="1">
    <source>
        <dbReference type="ARBA" id="ARBA00003234"/>
    </source>
</evidence>
<dbReference type="GO" id="GO:0035597">
    <property type="term" value="F:tRNA-2-methylthio-N(6)-dimethylallyladenosine(37) synthase activity"/>
    <property type="evidence" value="ECO:0007669"/>
    <property type="project" value="UniProtKB-EC"/>
</dbReference>
<feature type="binding site" evidence="9">
    <location>
        <position position="104"/>
    </location>
    <ligand>
        <name>[4Fe-4S] cluster</name>
        <dbReference type="ChEBI" id="CHEBI:49883"/>
        <label>1</label>
    </ligand>
</feature>
<comment type="cofactor">
    <cofactor evidence="9">
        <name>[4Fe-4S] cluster</name>
        <dbReference type="ChEBI" id="CHEBI:49883"/>
    </cofactor>
    <text evidence="9">Binds 2 [4Fe-4S] clusters. One cluster is coordinated with 3 cysteines and an exchangeable S-adenosyl-L-methionine.</text>
</comment>
<organism evidence="13 14">
    <name type="scientific">Jejudonia soesokkakensis</name>
    <dbReference type="NCBI Taxonomy" id="1323432"/>
    <lineage>
        <taxon>Bacteria</taxon>
        <taxon>Pseudomonadati</taxon>
        <taxon>Bacteroidota</taxon>
        <taxon>Flavobacteriia</taxon>
        <taxon>Flavobacteriales</taxon>
        <taxon>Flavobacteriaceae</taxon>
        <taxon>Jejudonia</taxon>
    </lineage>
</organism>
<gene>
    <name evidence="9 13" type="primary">miaB</name>
    <name evidence="13" type="ORF">ACFQO1_03140</name>
</gene>
<dbReference type="SUPFAM" id="SSF102114">
    <property type="entry name" value="Radical SAM enzymes"/>
    <property type="match status" value="1"/>
</dbReference>
<dbReference type="InterPro" id="IPR038135">
    <property type="entry name" value="Methylthiotransferase_N_sf"/>
</dbReference>
<proteinExistence type="inferred from homology"/>
<dbReference type="EMBL" id="JBHTBN010000001">
    <property type="protein sequence ID" value="MFC7356669.1"/>
    <property type="molecule type" value="Genomic_DNA"/>
</dbReference>
<keyword evidence="7 9" id="KW-0411">Iron-sulfur</keyword>
<dbReference type="Proteomes" id="UP001596415">
    <property type="component" value="Unassembled WGS sequence"/>
</dbReference>
<evidence type="ECO:0000259" key="12">
    <source>
        <dbReference type="PROSITE" id="PS51918"/>
    </source>
</evidence>
<dbReference type="Pfam" id="PF01938">
    <property type="entry name" value="TRAM"/>
    <property type="match status" value="1"/>
</dbReference>
<evidence type="ECO:0000256" key="5">
    <source>
        <dbReference type="ARBA" id="ARBA00022723"/>
    </source>
</evidence>
<evidence type="ECO:0000256" key="9">
    <source>
        <dbReference type="HAMAP-Rule" id="MF_01864"/>
    </source>
</evidence>
<evidence type="ECO:0000313" key="14">
    <source>
        <dbReference type="Proteomes" id="UP001596415"/>
    </source>
</evidence>
<dbReference type="Pfam" id="PF00919">
    <property type="entry name" value="UPF0004"/>
    <property type="match status" value="1"/>
</dbReference>